<dbReference type="RefSeq" id="WP_162603442.1">
    <property type="nucleotide sequence ID" value="NZ_CP021357.1"/>
</dbReference>
<dbReference type="AlphaFoldDB" id="A0A2S2C873"/>
<gene>
    <name evidence="2" type="ORF">CBI38_37400</name>
</gene>
<organism evidence="2 3">
    <name type="scientific">Rhodococcus oxybenzonivorans</name>
    <dbReference type="NCBI Taxonomy" id="1990687"/>
    <lineage>
        <taxon>Bacteria</taxon>
        <taxon>Bacillati</taxon>
        <taxon>Actinomycetota</taxon>
        <taxon>Actinomycetes</taxon>
        <taxon>Mycobacteriales</taxon>
        <taxon>Nocardiaceae</taxon>
        <taxon>Rhodococcus</taxon>
    </lineage>
</organism>
<dbReference type="EMBL" id="CP021357">
    <property type="protein sequence ID" value="AWK77065.1"/>
    <property type="molecule type" value="Genomic_DNA"/>
</dbReference>
<geneLocation type="plasmid" evidence="3">
    <name>prb11</name>
</geneLocation>
<dbReference type="Proteomes" id="UP000245711">
    <property type="component" value="Plasmid pRB11"/>
</dbReference>
<keyword evidence="1" id="KW-1133">Transmembrane helix</keyword>
<keyword evidence="1" id="KW-0472">Membrane</keyword>
<feature type="transmembrane region" description="Helical" evidence="1">
    <location>
        <begin position="96"/>
        <end position="117"/>
    </location>
</feature>
<evidence type="ECO:0000313" key="2">
    <source>
        <dbReference type="EMBL" id="AWK77065.1"/>
    </source>
</evidence>
<name>A0A2S2C873_9NOCA</name>
<feature type="transmembrane region" description="Helical" evidence="1">
    <location>
        <begin position="12"/>
        <end position="35"/>
    </location>
</feature>
<protein>
    <submittedName>
        <fullName evidence="2">Uncharacterized protein</fullName>
    </submittedName>
</protein>
<accession>A0A2S2C873</accession>
<evidence type="ECO:0000313" key="3">
    <source>
        <dbReference type="Proteomes" id="UP000245711"/>
    </source>
</evidence>
<dbReference type="Pfam" id="PF19865">
    <property type="entry name" value="DUF6338"/>
    <property type="match status" value="1"/>
</dbReference>
<sequence length="226" mass="25285">MLAVLLVDLSVGLMLLSGWQQALTVLLTVIPGFVYQGARAHFRGPTPDEREIGVRILRALALSGIFALLYVGVLGSSLTSKLSDPVKYLDNPHWSALWAFLMVFAIPFLAALIVHLWSSRRQSPGVHWSKFFRVYNPVPTAWDFANTRLEPGFVRVLTKEGLWIGGYAGEQSFFTSYPESREVFVEEAWVIDNDGEFKEPISASAGMWVRCDDAQLVQFLRPVPPT</sequence>
<proteinExistence type="predicted"/>
<evidence type="ECO:0000256" key="1">
    <source>
        <dbReference type="SAM" id="Phobius"/>
    </source>
</evidence>
<dbReference type="KEGG" id="roz:CBI38_37400"/>
<keyword evidence="1" id="KW-0812">Transmembrane</keyword>
<keyword evidence="3" id="KW-1185">Reference proteome</keyword>
<dbReference type="InterPro" id="IPR045919">
    <property type="entry name" value="DUF6338"/>
</dbReference>
<feature type="transmembrane region" description="Helical" evidence="1">
    <location>
        <begin position="56"/>
        <end position="76"/>
    </location>
</feature>
<reference evidence="2 3" key="1">
    <citation type="submission" date="2017-05" db="EMBL/GenBank/DDBJ databases">
        <title>Isolation of Rhodococcus sp. S2-17 biodegrading of BP-3.</title>
        <authorList>
            <person name="Lee Y."/>
            <person name="Kim K.H."/>
            <person name="Chun B.H."/>
            <person name="Jung H.S."/>
            <person name="Jeon C.O."/>
        </authorList>
    </citation>
    <scope>NUCLEOTIDE SEQUENCE [LARGE SCALE GENOMIC DNA]</scope>
    <source>
        <strain evidence="2 3">S2-17</strain>
        <plasmid evidence="3">prb11</plasmid>
    </source>
</reference>
<keyword evidence="2" id="KW-0614">Plasmid</keyword>